<sequence length="48" mass="5535">MKNNLTGDTESWIEKVHDTQAKDEKNRKHQGDGHPDKSLPNKQHRNGN</sequence>
<evidence type="ECO:0000256" key="1">
    <source>
        <dbReference type="SAM" id="MobiDB-lite"/>
    </source>
</evidence>
<proteinExistence type="predicted"/>
<feature type="compositionally biased region" description="Basic and acidic residues" evidence="1">
    <location>
        <begin position="12"/>
        <end position="39"/>
    </location>
</feature>
<feature type="region of interest" description="Disordered" evidence="1">
    <location>
        <begin position="1"/>
        <end position="48"/>
    </location>
</feature>
<dbReference type="Pfam" id="PF13215">
    <property type="entry name" value="DUF4023"/>
    <property type="match status" value="1"/>
</dbReference>
<organism evidence="2 3">
    <name type="scientific">Paenibacillus vulneris</name>
    <dbReference type="NCBI Taxonomy" id="1133364"/>
    <lineage>
        <taxon>Bacteria</taxon>
        <taxon>Bacillati</taxon>
        <taxon>Bacillota</taxon>
        <taxon>Bacilli</taxon>
        <taxon>Bacillales</taxon>
        <taxon>Paenibacillaceae</taxon>
        <taxon>Paenibacillus</taxon>
    </lineage>
</organism>
<evidence type="ECO:0000313" key="2">
    <source>
        <dbReference type="EMBL" id="MFD1219742.1"/>
    </source>
</evidence>
<dbReference type="RefSeq" id="WP_079909166.1">
    <property type="nucleotide sequence ID" value="NZ_BAABJG010000055.1"/>
</dbReference>
<gene>
    <name evidence="2" type="ORF">ACFQ4B_06410</name>
</gene>
<comment type="caution">
    <text evidence="2">The sequence shown here is derived from an EMBL/GenBank/DDBJ whole genome shotgun (WGS) entry which is preliminary data.</text>
</comment>
<evidence type="ECO:0000313" key="3">
    <source>
        <dbReference type="Proteomes" id="UP001597180"/>
    </source>
</evidence>
<protein>
    <submittedName>
        <fullName evidence="2">DUF4023 domain-containing protein</fullName>
    </submittedName>
</protein>
<accession>A0ABW3UH38</accession>
<dbReference type="Proteomes" id="UP001597180">
    <property type="component" value="Unassembled WGS sequence"/>
</dbReference>
<dbReference type="InterPro" id="IPR025097">
    <property type="entry name" value="DUF4023"/>
</dbReference>
<name>A0ABW3UH38_9BACL</name>
<reference evidence="3" key="1">
    <citation type="journal article" date="2019" name="Int. J. Syst. Evol. Microbiol.">
        <title>The Global Catalogue of Microorganisms (GCM) 10K type strain sequencing project: providing services to taxonomists for standard genome sequencing and annotation.</title>
        <authorList>
            <consortium name="The Broad Institute Genomics Platform"/>
            <consortium name="The Broad Institute Genome Sequencing Center for Infectious Disease"/>
            <person name="Wu L."/>
            <person name="Ma J."/>
        </authorList>
    </citation>
    <scope>NUCLEOTIDE SEQUENCE [LARGE SCALE GENOMIC DNA]</scope>
    <source>
        <strain evidence="3">CCUG 53270</strain>
    </source>
</reference>
<dbReference type="EMBL" id="JBHTLU010000012">
    <property type="protein sequence ID" value="MFD1219742.1"/>
    <property type="molecule type" value="Genomic_DNA"/>
</dbReference>
<keyword evidence="3" id="KW-1185">Reference proteome</keyword>